<feature type="domain" description="ZFAND1-like ubiquitin-like" evidence="1">
    <location>
        <begin position="46"/>
        <end position="113"/>
    </location>
</feature>
<name>A0A6F9DXL7_9ASCI</name>
<gene>
    <name evidence="2" type="primary">Zfand1</name>
</gene>
<reference evidence="2" key="1">
    <citation type="submission" date="2020-04" db="EMBL/GenBank/DDBJ databases">
        <authorList>
            <person name="Neveu A P."/>
        </authorList>
    </citation>
    <scope>NUCLEOTIDE SEQUENCE</scope>
    <source>
        <tissue evidence="2">Whole embryo</tissue>
    </source>
</reference>
<accession>A0A6F9DXL7</accession>
<sequence>MAAKLSLMKMKMHATGNNSIPEGERVFLSVTLHESVNISLAPQAIFVSDQWTIGKLVDYVTEKLKISNNNHKNLSNKIKLFSSQSNDAFHFDAVISNLIKQELLFNGSTVILANVLSDQNVL</sequence>
<dbReference type="InterPro" id="IPR057358">
    <property type="entry name" value="UBL_ZFAND1-like"/>
</dbReference>
<proteinExistence type="evidence at transcript level"/>
<evidence type="ECO:0000259" key="1">
    <source>
        <dbReference type="Pfam" id="PF25327"/>
    </source>
</evidence>
<dbReference type="EMBL" id="LR792049">
    <property type="protein sequence ID" value="CAB3267911.1"/>
    <property type="molecule type" value="mRNA"/>
</dbReference>
<protein>
    <submittedName>
        <fullName evidence="2">AN1-type zinc finger protein 1</fullName>
    </submittedName>
</protein>
<dbReference type="Pfam" id="PF25327">
    <property type="entry name" value="UBL_ZFAND1"/>
    <property type="match status" value="1"/>
</dbReference>
<evidence type="ECO:0000313" key="2">
    <source>
        <dbReference type="EMBL" id="CAB3267911.1"/>
    </source>
</evidence>
<organism evidence="2">
    <name type="scientific">Phallusia mammillata</name>
    <dbReference type="NCBI Taxonomy" id="59560"/>
    <lineage>
        <taxon>Eukaryota</taxon>
        <taxon>Metazoa</taxon>
        <taxon>Chordata</taxon>
        <taxon>Tunicata</taxon>
        <taxon>Ascidiacea</taxon>
        <taxon>Phlebobranchia</taxon>
        <taxon>Ascidiidae</taxon>
        <taxon>Phallusia</taxon>
    </lineage>
</organism>
<dbReference type="AlphaFoldDB" id="A0A6F9DXL7"/>